<dbReference type="OrthoDB" id="799709at2"/>
<keyword evidence="3" id="KW-1185">Reference proteome</keyword>
<reference evidence="2 3" key="1">
    <citation type="submission" date="2019-07" db="EMBL/GenBank/DDBJ databases">
        <title>Genomic Encyclopedia of Archaeal and Bacterial Type Strains, Phase II (KMG-II): from individual species to whole genera.</title>
        <authorList>
            <person name="Goeker M."/>
        </authorList>
    </citation>
    <scope>NUCLEOTIDE SEQUENCE [LARGE SCALE GENOMIC DNA]</scope>
    <source>
        <strain evidence="2 3">DSM 18850</strain>
    </source>
</reference>
<proteinExistence type="predicted"/>
<comment type="caution">
    <text evidence="2">The sequence shown here is derived from an EMBL/GenBank/DDBJ whole genome shotgun (WGS) entry which is preliminary data.</text>
</comment>
<keyword evidence="1" id="KW-0472">Membrane</keyword>
<dbReference type="EMBL" id="VNHX01000019">
    <property type="protein sequence ID" value="TYP91559.1"/>
    <property type="molecule type" value="Genomic_DNA"/>
</dbReference>
<accession>A0A5S5DAB8</accession>
<keyword evidence="1" id="KW-0812">Transmembrane</keyword>
<evidence type="ECO:0000313" key="3">
    <source>
        <dbReference type="Proteomes" id="UP000325105"/>
    </source>
</evidence>
<feature type="transmembrane region" description="Helical" evidence="1">
    <location>
        <begin position="42"/>
        <end position="61"/>
    </location>
</feature>
<feature type="transmembrane region" description="Helical" evidence="1">
    <location>
        <begin position="68"/>
        <end position="86"/>
    </location>
</feature>
<name>A0A5S5DAB8_9SPHI</name>
<feature type="transmembrane region" description="Helical" evidence="1">
    <location>
        <begin position="7"/>
        <end position="30"/>
    </location>
</feature>
<gene>
    <name evidence="2" type="ORF">BC792_11983</name>
</gene>
<feature type="transmembrane region" description="Helical" evidence="1">
    <location>
        <begin position="106"/>
        <end position="125"/>
    </location>
</feature>
<dbReference type="RefSeq" id="WP_148909562.1">
    <property type="nucleotide sequence ID" value="NZ_VNHX01000019.1"/>
</dbReference>
<evidence type="ECO:0000313" key="2">
    <source>
        <dbReference type="EMBL" id="TYP91559.1"/>
    </source>
</evidence>
<dbReference type="AlphaFoldDB" id="A0A5S5DAB8"/>
<keyword evidence="1" id="KW-1133">Transmembrane helix</keyword>
<protein>
    <submittedName>
        <fullName evidence="2">Uncharacterized protein</fullName>
    </submittedName>
</protein>
<sequence>MYILRKPLAVTGILLSAIAPIFLPFLRVPVKGNWNLYQTDTGLFAVTYAFLALCVLGFFLRRVSLYRMFVFVYAAWCLCGFLAVYFKVNNYFGMKLFDGMLAKVIHLKWGWFFFFLGAFILLLSVKKINRVEEPVSDLPPSAGDF</sequence>
<dbReference type="Proteomes" id="UP000325105">
    <property type="component" value="Unassembled WGS sequence"/>
</dbReference>
<organism evidence="2 3">
    <name type="scientific">Sphingobacterium allocomposti</name>
    <dbReference type="NCBI Taxonomy" id="415956"/>
    <lineage>
        <taxon>Bacteria</taxon>
        <taxon>Pseudomonadati</taxon>
        <taxon>Bacteroidota</taxon>
        <taxon>Sphingobacteriia</taxon>
        <taxon>Sphingobacteriales</taxon>
        <taxon>Sphingobacteriaceae</taxon>
        <taxon>Sphingobacterium</taxon>
    </lineage>
</organism>
<evidence type="ECO:0000256" key="1">
    <source>
        <dbReference type="SAM" id="Phobius"/>
    </source>
</evidence>